<evidence type="ECO:0000313" key="2">
    <source>
        <dbReference type="Proteomes" id="UP000310200"/>
    </source>
</evidence>
<reference evidence="1 2" key="1">
    <citation type="journal article" date="2019" name="Philos. Trans. R. Soc. Lond., B, Biol. Sci.">
        <title>Ant behaviour and brain gene expression of defending hosts depend on the ecological success of the intruding social parasite.</title>
        <authorList>
            <person name="Kaur R."/>
            <person name="Stoldt M."/>
            <person name="Jongepier E."/>
            <person name="Feldmeyer B."/>
            <person name="Menzel F."/>
            <person name="Bornberg-Bauer E."/>
            <person name="Foitzik S."/>
        </authorList>
    </citation>
    <scope>NUCLEOTIDE SEQUENCE [LARGE SCALE GENOMIC DNA]</scope>
    <source>
        <tissue evidence="1">Whole body</tissue>
    </source>
</reference>
<sequence length="234" mass="26056">MNMYARARHFSLARHNISIVGCLFSGGLKERRRLILEKALPDGVRCKSSRATFPTRICGYSRPNTTDIRDNNGNSVSSPRSYSHVFFTAHVYVHAFHPNDQKSFSRPIVYAYIMKITSYTPANGGHGGSARSLATGRVFLPVTTVLRSSVIIMLNDSAEARVNAPTVASTDFCSLDMEHGCSMHLRCTPHGLVGTDWDSDRRQYHLNNVPSADSQAENQFADRSLRWCALMLLS</sequence>
<evidence type="ECO:0000313" key="1">
    <source>
        <dbReference type="EMBL" id="TGZ53302.1"/>
    </source>
</evidence>
<dbReference type="Proteomes" id="UP000310200">
    <property type="component" value="Unassembled WGS sequence"/>
</dbReference>
<comment type="caution">
    <text evidence="1">The sequence shown here is derived from an EMBL/GenBank/DDBJ whole genome shotgun (WGS) entry which is preliminary data.</text>
</comment>
<keyword evidence="2" id="KW-1185">Reference proteome</keyword>
<name>A0A4S2KTG4_9HYME</name>
<accession>A0A4S2KTG4</accession>
<gene>
    <name evidence="1" type="ORF">DBV15_04270</name>
</gene>
<dbReference type="AlphaFoldDB" id="A0A4S2KTG4"/>
<proteinExistence type="predicted"/>
<organism evidence="1 2">
    <name type="scientific">Temnothorax longispinosus</name>
    <dbReference type="NCBI Taxonomy" id="300112"/>
    <lineage>
        <taxon>Eukaryota</taxon>
        <taxon>Metazoa</taxon>
        <taxon>Ecdysozoa</taxon>
        <taxon>Arthropoda</taxon>
        <taxon>Hexapoda</taxon>
        <taxon>Insecta</taxon>
        <taxon>Pterygota</taxon>
        <taxon>Neoptera</taxon>
        <taxon>Endopterygota</taxon>
        <taxon>Hymenoptera</taxon>
        <taxon>Apocrita</taxon>
        <taxon>Aculeata</taxon>
        <taxon>Formicoidea</taxon>
        <taxon>Formicidae</taxon>
        <taxon>Myrmicinae</taxon>
        <taxon>Temnothorax</taxon>
    </lineage>
</organism>
<protein>
    <submittedName>
        <fullName evidence="1">Uncharacterized protein</fullName>
    </submittedName>
</protein>
<dbReference type="EMBL" id="QBLH01001066">
    <property type="protein sequence ID" value="TGZ53302.1"/>
    <property type="molecule type" value="Genomic_DNA"/>
</dbReference>